<organism evidence="5 6">
    <name type="scientific">Archangium gephyra</name>
    <dbReference type="NCBI Taxonomy" id="48"/>
    <lineage>
        <taxon>Bacteria</taxon>
        <taxon>Pseudomonadati</taxon>
        <taxon>Myxococcota</taxon>
        <taxon>Myxococcia</taxon>
        <taxon>Myxococcales</taxon>
        <taxon>Cystobacterineae</taxon>
        <taxon>Archangiaceae</taxon>
        <taxon>Archangium</taxon>
    </lineage>
</organism>
<evidence type="ECO:0000259" key="3">
    <source>
        <dbReference type="Pfam" id="PF07624"/>
    </source>
</evidence>
<reference evidence="5 6" key="1">
    <citation type="submission" date="2017-08" db="EMBL/GenBank/DDBJ databases">
        <title>Infants hospitalized years apart are colonized by the same room-sourced microbial strains.</title>
        <authorList>
            <person name="Brooks B."/>
            <person name="Olm M.R."/>
            <person name="Firek B.A."/>
            <person name="Baker R."/>
            <person name="Thomas B.C."/>
            <person name="Morowitz M.J."/>
            <person name="Banfield J.F."/>
        </authorList>
    </citation>
    <scope>NUCLEOTIDE SEQUENCE [LARGE SCALE GENOMIC DNA]</scope>
    <source>
        <strain evidence="5">S2_003_000_R2_14</strain>
    </source>
</reference>
<dbReference type="Pfam" id="PF07624">
    <property type="entry name" value="PSD2"/>
    <property type="match status" value="1"/>
</dbReference>
<feature type="region of interest" description="Disordered" evidence="1">
    <location>
        <begin position="26"/>
        <end position="47"/>
    </location>
</feature>
<dbReference type="SUPFAM" id="SSF46626">
    <property type="entry name" value="Cytochrome c"/>
    <property type="match status" value="1"/>
</dbReference>
<evidence type="ECO:0000256" key="1">
    <source>
        <dbReference type="SAM" id="MobiDB-lite"/>
    </source>
</evidence>
<dbReference type="InterPro" id="IPR036909">
    <property type="entry name" value="Cyt_c-like_dom_sf"/>
</dbReference>
<feature type="compositionally biased region" description="Gly residues" evidence="1">
    <location>
        <begin position="26"/>
        <end position="45"/>
    </location>
</feature>
<dbReference type="PROSITE" id="PS51257">
    <property type="entry name" value="PROKAR_LIPOPROTEIN"/>
    <property type="match status" value="1"/>
</dbReference>
<dbReference type="InterPro" id="IPR011478">
    <property type="entry name" value="DUF1585"/>
</dbReference>
<dbReference type="Pfam" id="PF07627">
    <property type="entry name" value="PSCyt3"/>
    <property type="match status" value="1"/>
</dbReference>
<evidence type="ECO:0008006" key="7">
    <source>
        <dbReference type="Google" id="ProtNLM"/>
    </source>
</evidence>
<feature type="chain" id="PRO_5016011810" description="Cytochrome c domain-containing protein" evidence="2">
    <location>
        <begin position="20"/>
        <end position="782"/>
    </location>
</feature>
<feature type="domain" description="DUF1588" evidence="4">
    <location>
        <begin position="576"/>
        <end position="675"/>
    </location>
</feature>
<dbReference type="GO" id="GO:0009055">
    <property type="term" value="F:electron transfer activity"/>
    <property type="evidence" value="ECO:0007669"/>
    <property type="project" value="InterPro"/>
</dbReference>
<evidence type="ECO:0000313" key="6">
    <source>
        <dbReference type="Proteomes" id="UP000249061"/>
    </source>
</evidence>
<dbReference type="EMBL" id="QFQP01000017">
    <property type="protein sequence ID" value="PZR10498.1"/>
    <property type="molecule type" value="Genomic_DNA"/>
</dbReference>
<proteinExistence type="predicted"/>
<evidence type="ECO:0000313" key="5">
    <source>
        <dbReference type="EMBL" id="PZR10498.1"/>
    </source>
</evidence>
<sequence>MRHAWLLGCLLLTACPGLVSELPGDGGSSGTGGGGGGSQPSGDGGAADVSGCNVERLLAARCVSCHASPPLNGAPVSLTSLASLRSPSQLDATKTNAERSLIRMHAGEMPPGEPLPADEIAQLELWISSGTPSCQVADAGVTIDAGTTTEPSPNLIPQDELFTCSAGVQSDAPTRLRRLDRWQVTRNVGGAVTRSWTGFSFYDNPFDPSGDDPYSTWTRDESVDEAMVELFLPVIEEAGPPWAGPYTGSNRLERLRLDQSLRCMYENDRPSAACMRYYLSEFLEHGVYFRAPRTDELDRLQAYATAVLAQEGDAGTDKRTESITRISNAAWLTTGALFREEVGAATDAGRVTLTGWELAQQLTYAVASRGPGATPMWKYPDFSAEPGGHLADVAESVKDGGIFNDAVVETLFRRHAGGTDATRQDLIQDYSPGRRNARGEFWLGDGVARFFREWLGYADVGAIFKEFPEASSAFDDGGSANGYRPQLSSFGNLFSGYYGDESLMTQQLDDMIARVVVEDRDVLKKLLTTRQFFLPSTENTGNYENAVLWTGEVYGTHQFIADAPGARWVMLPSDERAGVLTHPAWLAAHGGNFEDDPSAVHRGKWIRENLLCGYVPPLSSVRVMAQVGPHAADKNARARLEEATASQQCQGCHALMNPLGLPFETYNHSGYLRVRDRAPDGGSMPPNGASMLSGLPDPSLNGPVRDAVELSEKLAESPWVKRCFVRHTFRYFMGRPENRTDACTLSQMEQAYDASQGSFVTMVNALIKSDTWKTRRNPQEGE</sequence>
<dbReference type="InterPro" id="IPR013039">
    <property type="entry name" value="DUF1588"/>
</dbReference>
<comment type="caution">
    <text evidence="5">The sequence shown here is derived from an EMBL/GenBank/DDBJ whole genome shotgun (WGS) entry which is preliminary data.</text>
</comment>
<dbReference type="GO" id="GO:0020037">
    <property type="term" value="F:heme binding"/>
    <property type="evidence" value="ECO:0007669"/>
    <property type="project" value="InterPro"/>
</dbReference>
<keyword evidence="2" id="KW-0732">Signal</keyword>
<protein>
    <recommendedName>
        <fullName evidence="7">Cytochrome c domain-containing protein</fullName>
    </recommendedName>
</protein>
<evidence type="ECO:0000259" key="4">
    <source>
        <dbReference type="Pfam" id="PF07627"/>
    </source>
</evidence>
<feature type="signal peptide" evidence="2">
    <location>
        <begin position="1"/>
        <end position="19"/>
    </location>
</feature>
<feature type="domain" description="DUF1585" evidence="3">
    <location>
        <begin position="704"/>
        <end position="771"/>
    </location>
</feature>
<name>A0A2W5UN83_9BACT</name>
<evidence type="ECO:0000256" key="2">
    <source>
        <dbReference type="SAM" id="SignalP"/>
    </source>
</evidence>
<accession>A0A2W5UN83</accession>
<gene>
    <name evidence="5" type="ORF">DI536_19840</name>
</gene>
<dbReference type="AlphaFoldDB" id="A0A2W5UN83"/>
<dbReference type="Proteomes" id="UP000249061">
    <property type="component" value="Unassembled WGS sequence"/>
</dbReference>